<evidence type="ECO:0000256" key="11">
    <source>
        <dbReference type="ARBA" id="ARBA00022694"/>
    </source>
</evidence>
<comment type="catalytic activity">
    <reaction evidence="14 15 16">
        <text>guanosine(37) in tRNA + S-adenosyl-L-methionine = N(1)-methylguanosine(37) in tRNA + S-adenosyl-L-homocysteine + H(+)</text>
        <dbReference type="Rhea" id="RHEA:36899"/>
        <dbReference type="Rhea" id="RHEA-COMP:10145"/>
        <dbReference type="Rhea" id="RHEA-COMP:10147"/>
        <dbReference type="ChEBI" id="CHEBI:15378"/>
        <dbReference type="ChEBI" id="CHEBI:57856"/>
        <dbReference type="ChEBI" id="CHEBI:59789"/>
        <dbReference type="ChEBI" id="CHEBI:73542"/>
        <dbReference type="ChEBI" id="CHEBI:74269"/>
        <dbReference type="EC" id="2.1.1.228"/>
    </reaction>
</comment>
<keyword evidence="8 15" id="KW-0489">Methyltransferase</keyword>
<dbReference type="EMBL" id="FXBB01000044">
    <property type="protein sequence ID" value="SMG48113.1"/>
    <property type="molecule type" value="Genomic_DNA"/>
</dbReference>
<dbReference type="AlphaFoldDB" id="A0A1X7L3X4"/>
<dbReference type="FunFam" id="3.40.1280.10:FF:000001">
    <property type="entry name" value="tRNA (guanine-N(1)-)-methyltransferase"/>
    <property type="match status" value="1"/>
</dbReference>
<gene>
    <name evidence="15" type="primary">trmD</name>
    <name evidence="18" type="ORF">SAMN06275492_14418</name>
</gene>
<evidence type="ECO:0000313" key="19">
    <source>
        <dbReference type="Proteomes" id="UP000193355"/>
    </source>
</evidence>
<dbReference type="InterPro" id="IPR029028">
    <property type="entry name" value="Alpha/beta_knot_MTases"/>
</dbReference>
<reference evidence="19" key="1">
    <citation type="submission" date="2017-04" db="EMBL/GenBank/DDBJ databases">
        <authorList>
            <person name="Varghese N."/>
            <person name="Submissions S."/>
        </authorList>
    </citation>
    <scope>NUCLEOTIDE SEQUENCE [LARGE SCALE GENOMIC DNA]</scope>
    <source>
        <strain evidence="19">USBA 82</strain>
    </source>
</reference>
<evidence type="ECO:0000256" key="16">
    <source>
        <dbReference type="RuleBase" id="RU003464"/>
    </source>
</evidence>
<evidence type="ECO:0000313" key="18">
    <source>
        <dbReference type="EMBL" id="SMG48113.1"/>
    </source>
</evidence>
<dbReference type="Proteomes" id="UP000193355">
    <property type="component" value="Unassembled WGS sequence"/>
</dbReference>
<dbReference type="PANTHER" id="PTHR46417">
    <property type="entry name" value="TRNA (GUANINE-N(1)-)-METHYLTRANSFERASE"/>
    <property type="match status" value="1"/>
</dbReference>
<proteinExistence type="inferred from homology"/>
<evidence type="ECO:0000256" key="4">
    <source>
        <dbReference type="ARBA" id="ARBA00011738"/>
    </source>
</evidence>
<protein>
    <recommendedName>
        <fullName evidence="6 15">tRNA (guanine-N(1)-)-methyltransferase</fullName>
        <ecNumber evidence="5 15">2.1.1.228</ecNumber>
    </recommendedName>
    <alternativeName>
        <fullName evidence="12 15">M1G-methyltransferase</fullName>
    </alternativeName>
    <alternativeName>
        <fullName evidence="13 15">tRNA [GM37] methyltransferase</fullName>
    </alternativeName>
</protein>
<evidence type="ECO:0000256" key="10">
    <source>
        <dbReference type="ARBA" id="ARBA00022691"/>
    </source>
</evidence>
<evidence type="ECO:0000256" key="12">
    <source>
        <dbReference type="ARBA" id="ARBA00029736"/>
    </source>
</evidence>
<keyword evidence="19" id="KW-1185">Reference proteome</keyword>
<evidence type="ECO:0000256" key="5">
    <source>
        <dbReference type="ARBA" id="ARBA00012807"/>
    </source>
</evidence>
<dbReference type="Gene3D" id="1.10.1270.20">
    <property type="entry name" value="tRNA(m1g37)methyltransferase, domain 2"/>
    <property type="match status" value="1"/>
</dbReference>
<evidence type="ECO:0000256" key="15">
    <source>
        <dbReference type="HAMAP-Rule" id="MF_00605"/>
    </source>
</evidence>
<keyword evidence="11 15" id="KW-0819">tRNA processing</keyword>
<feature type="binding site" evidence="15">
    <location>
        <position position="109"/>
    </location>
    <ligand>
        <name>S-adenosyl-L-methionine</name>
        <dbReference type="ChEBI" id="CHEBI:59789"/>
    </ligand>
</feature>
<dbReference type="OrthoDB" id="9807416at2"/>
<evidence type="ECO:0000256" key="7">
    <source>
        <dbReference type="ARBA" id="ARBA00022490"/>
    </source>
</evidence>
<dbReference type="GO" id="GO:0005829">
    <property type="term" value="C:cytosol"/>
    <property type="evidence" value="ECO:0007669"/>
    <property type="project" value="TreeGrafter"/>
</dbReference>
<comment type="subunit">
    <text evidence="4 15 16">Homodimer.</text>
</comment>
<accession>A0A1X7L3X4</accession>
<dbReference type="RefSeq" id="WP_085545556.1">
    <property type="nucleotide sequence ID" value="NZ_FXBB01000044.1"/>
</dbReference>
<name>A0A1X7L3X4_9BACT</name>
<dbReference type="Gene3D" id="3.40.1280.10">
    <property type="match status" value="1"/>
</dbReference>
<evidence type="ECO:0000256" key="1">
    <source>
        <dbReference type="ARBA" id="ARBA00002634"/>
    </source>
</evidence>
<keyword evidence="9 15" id="KW-0808">Transferase</keyword>
<dbReference type="InterPro" id="IPR023148">
    <property type="entry name" value="tRNA_m1G_MeTrfase_C_sf"/>
</dbReference>
<evidence type="ECO:0000256" key="3">
    <source>
        <dbReference type="ARBA" id="ARBA00007630"/>
    </source>
</evidence>
<sequence length="384" mass="42862">MKITVLTAFPEFFRSFLETSIVGKAVERGLLEVSVVDLRGYGEGDYRRIDDYSFGGNGGMVLMAEPLTKALEDLNDPSYVVYPSPQGVTLTQEIVESISTKDHLVIVCGHYEGVDERFVGSKVDMELSIGDYVLTGGELPAMVVIDSVSRLIPGVVGKGRAVVEDSFYRGMLDNPHFTRPAEWRDMKVPPVLLSGNDKEIELWRRRESVSRTLTRRPDLMARASLRDYLEKGYYVLWSPPDKIDPSALRTIVDGCVSYGVSKLLIPVVDGIRRDSLRALVSELKVDSTVKLFPSYQRGLEWIAKKEKATPFSVSMGKGKGEASLSWIEVKMEFLSRRCPGVFVFGDFVEGDVVMRPVAGDDRDRSALPVQNAVSVVLDRFFGWR</sequence>
<dbReference type="CDD" id="cd18080">
    <property type="entry name" value="TrmD-like"/>
    <property type="match status" value="1"/>
</dbReference>
<evidence type="ECO:0000256" key="9">
    <source>
        <dbReference type="ARBA" id="ARBA00022679"/>
    </source>
</evidence>
<comment type="function">
    <text evidence="1 15 16">Specifically methylates guanosine-37 in various tRNAs.</text>
</comment>
<evidence type="ECO:0000256" key="6">
    <source>
        <dbReference type="ARBA" id="ARBA00014679"/>
    </source>
</evidence>
<dbReference type="InterPro" id="IPR016009">
    <property type="entry name" value="tRNA_MeTrfase_TRMD/TRM10"/>
</dbReference>
<dbReference type="STRING" id="561720.SAMN06275492_14418"/>
<dbReference type="NCBIfam" id="TIGR00088">
    <property type="entry name" value="trmD"/>
    <property type="match status" value="1"/>
</dbReference>
<keyword evidence="7 15" id="KW-0963">Cytoplasm</keyword>
<comment type="similarity">
    <text evidence="3 15 16">Belongs to the RNA methyltransferase TrmD family.</text>
</comment>
<dbReference type="InterPro" id="IPR029026">
    <property type="entry name" value="tRNA_m1G_MTases_N"/>
</dbReference>
<feature type="binding site" evidence="15">
    <location>
        <begin position="129"/>
        <end position="134"/>
    </location>
    <ligand>
        <name>S-adenosyl-L-methionine</name>
        <dbReference type="ChEBI" id="CHEBI:59789"/>
    </ligand>
</feature>
<dbReference type="PANTHER" id="PTHR46417:SF1">
    <property type="entry name" value="TRNA (GUANINE-N(1)-)-METHYLTRANSFERASE"/>
    <property type="match status" value="1"/>
</dbReference>
<dbReference type="HAMAP" id="MF_00605">
    <property type="entry name" value="TrmD"/>
    <property type="match status" value="1"/>
</dbReference>
<dbReference type="EC" id="2.1.1.228" evidence="5 15"/>
<evidence type="ECO:0000256" key="14">
    <source>
        <dbReference type="ARBA" id="ARBA00047783"/>
    </source>
</evidence>
<organism evidence="18 19">
    <name type="scientific">Dethiosulfovibrio salsuginis</name>
    <dbReference type="NCBI Taxonomy" id="561720"/>
    <lineage>
        <taxon>Bacteria</taxon>
        <taxon>Thermotogati</taxon>
        <taxon>Synergistota</taxon>
        <taxon>Synergistia</taxon>
        <taxon>Synergistales</taxon>
        <taxon>Dethiosulfovibrionaceae</taxon>
        <taxon>Dethiosulfovibrio</taxon>
    </lineage>
</organism>
<evidence type="ECO:0000256" key="13">
    <source>
        <dbReference type="ARBA" id="ARBA00033392"/>
    </source>
</evidence>
<evidence type="ECO:0000256" key="2">
    <source>
        <dbReference type="ARBA" id="ARBA00004496"/>
    </source>
</evidence>
<comment type="subcellular location">
    <subcellularLocation>
        <location evidence="2 15 16">Cytoplasm</location>
    </subcellularLocation>
</comment>
<evidence type="ECO:0000256" key="8">
    <source>
        <dbReference type="ARBA" id="ARBA00022603"/>
    </source>
</evidence>
<dbReference type="NCBIfam" id="NF000648">
    <property type="entry name" value="PRK00026.1"/>
    <property type="match status" value="1"/>
</dbReference>
<dbReference type="GO" id="GO:0002939">
    <property type="term" value="P:tRNA N1-guanine methylation"/>
    <property type="evidence" value="ECO:0007669"/>
    <property type="project" value="TreeGrafter"/>
</dbReference>
<evidence type="ECO:0000259" key="17">
    <source>
        <dbReference type="Pfam" id="PF01746"/>
    </source>
</evidence>
<dbReference type="GO" id="GO:0052906">
    <property type="term" value="F:tRNA (guanine(37)-N1)-methyltransferase activity"/>
    <property type="evidence" value="ECO:0007669"/>
    <property type="project" value="UniProtKB-UniRule"/>
</dbReference>
<keyword evidence="10 15" id="KW-0949">S-adenosyl-L-methionine</keyword>
<feature type="domain" description="tRNA methyltransferase TRMD/TRM10-type" evidence="17">
    <location>
        <begin position="1"/>
        <end position="221"/>
    </location>
</feature>
<dbReference type="SUPFAM" id="SSF75217">
    <property type="entry name" value="alpha/beta knot"/>
    <property type="match status" value="1"/>
</dbReference>
<dbReference type="InterPro" id="IPR002649">
    <property type="entry name" value="tRNA_m1G_MeTrfase_TrmD"/>
</dbReference>
<dbReference type="Pfam" id="PF01746">
    <property type="entry name" value="tRNA_m1G_MT"/>
    <property type="match status" value="1"/>
</dbReference>